<dbReference type="GO" id="GO:1903457">
    <property type="term" value="P:lactate catabolic process"/>
    <property type="evidence" value="ECO:0007669"/>
    <property type="project" value="TreeGrafter"/>
</dbReference>
<dbReference type="Gene3D" id="3.30.465.10">
    <property type="match status" value="1"/>
</dbReference>
<dbReference type="GO" id="GO:0071949">
    <property type="term" value="F:FAD binding"/>
    <property type="evidence" value="ECO:0007669"/>
    <property type="project" value="InterPro"/>
</dbReference>
<dbReference type="PANTHER" id="PTHR11748:SF114">
    <property type="entry name" value="ARYL-ALCOHOL OXIDASE VANILLYL-ALCOHOL OXIDASE (AFU_ORTHOLOGUE AFUA_3G09500)-RELATED"/>
    <property type="match status" value="1"/>
</dbReference>
<evidence type="ECO:0000313" key="8">
    <source>
        <dbReference type="Proteomes" id="UP000235371"/>
    </source>
</evidence>
<dbReference type="GO" id="GO:0004458">
    <property type="term" value="F:D-lactate dehydrogenase (cytochrome) activity"/>
    <property type="evidence" value="ECO:0007669"/>
    <property type="project" value="TreeGrafter"/>
</dbReference>
<dbReference type="STRING" id="1095630.A0A2J6TRT1"/>
<feature type="domain" description="FAD-binding PCMH-type" evidence="6">
    <location>
        <begin position="102"/>
        <end position="290"/>
    </location>
</feature>
<dbReference type="GO" id="GO:0008720">
    <property type="term" value="F:D-lactate dehydrogenase (NAD+) activity"/>
    <property type="evidence" value="ECO:0007669"/>
    <property type="project" value="TreeGrafter"/>
</dbReference>
<name>A0A2J6TRT1_9HELO</name>
<sequence length="602" mass="67144">MSSKSDIPLLSEKHSGIPLNLLEKAQRAKALIYETRTKETKTRERLPAIPQGIDKSTFIKALDELGDQLGTDNVEVNEKPLVDGWYMEHPNTHDMMPILDDEELVASAVVYPSSTEEVQRIVLWANKYSIPIFPISMGRNLGYGGAAPRVRGSVVIDLGKRMNKILDINPNDYTCLVEPGVSFYALYEAIQAKGYDHMWIDTPDLGGGSVIGNTLDRGVGYTPYGDHWACHSGLEVVLPTGEVIRTGMGALPGNNTWQTFPYGFGPYSDGIFSQSNFGIVTKMGMTLMPNPGGYESFMYAFQKEGDLEALIEIIRPLRIGNILENVAQVRHAIQTLAVKGLPRTKYFSGDGPIPEEIVREQLRKMPIGDHTWLYYGMSYGPPHIRKYKLDIIDQEFKKIPGARKIDPSTLPEDEYFWSRDRIAAGVPDLVELLWVNWVPNGAHVAFSPVSPIRGADAMKLFNLGKRRHDEFGIDFLPAFCVGLREMHLIVEIVYDKNDPVKRKAANDCLREMIDDAAKEGYGEYRTHLVLMDQVAGTYSWNDGALMKFNERLKDALDPNGILAPGKSGIWPARYRGRGWEMGKSSGGRSEGNGVTPSKNTKL</sequence>
<dbReference type="InterPro" id="IPR016169">
    <property type="entry name" value="FAD-bd_PCMH_sub2"/>
</dbReference>
<dbReference type="PROSITE" id="PS51387">
    <property type="entry name" value="FAD_PCMH"/>
    <property type="match status" value="1"/>
</dbReference>
<dbReference type="Gene3D" id="3.30.43.10">
    <property type="entry name" value="Uridine Diphospho-n-acetylenolpyruvylglucosamine Reductase, domain 2"/>
    <property type="match status" value="1"/>
</dbReference>
<dbReference type="InterPro" id="IPR004113">
    <property type="entry name" value="FAD-bd_oxidored_4_C"/>
</dbReference>
<dbReference type="Pfam" id="PF01565">
    <property type="entry name" value="FAD_binding_4"/>
    <property type="match status" value="1"/>
</dbReference>
<dbReference type="EMBL" id="KZ613746">
    <property type="protein sequence ID" value="PMD65719.1"/>
    <property type="molecule type" value="Genomic_DNA"/>
</dbReference>
<dbReference type="AlphaFoldDB" id="A0A2J6TRT1"/>
<keyword evidence="2" id="KW-0285">Flavoprotein</keyword>
<dbReference type="Pfam" id="PF02913">
    <property type="entry name" value="FAD-oxidase_C"/>
    <property type="match status" value="1"/>
</dbReference>
<evidence type="ECO:0000256" key="1">
    <source>
        <dbReference type="ARBA" id="ARBA00001974"/>
    </source>
</evidence>
<dbReference type="InterPro" id="IPR016167">
    <property type="entry name" value="FAD-bd_PCMH_sub1"/>
</dbReference>
<dbReference type="RefSeq" id="XP_024742623.1">
    <property type="nucleotide sequence ID" value="XM_024876627.1"/>
</dbReference>
<comment type="cofactor">
    <cofactor evidence="1">
        <name>FAD</name>
        <dbReference type="ChEBI" id="CHEBI:57692"/>
    </cofactor>
</comment>
<dbReference type="InterPro" id="IPR016166">
    <property type="entry name" value="FAD-bd_PCMH"/>
</dbReference>
<dbReference type="Gene3D" id="1.10.45.10">
    <property type="entry name" value="Vanillyl-alcohol Oxidase, Chain A, domain 4"/>
    <property type="match status" value="1"/>
</dbReference>
<dbReference type="InterPro" id="IPR016171">
    <property type="entry name" value="Vanillyl_alc_oxidase_C-sub2"/>
</dbReference>
<dbReference type="GeneID" id="36584706"/>
<evidence type="ECO:0000256" key="5">
    <source>
        <dbReference type="SAM" id="MobiDB-lite"/>
    </source>
</evidence>
<proteinExistence type="predicted"/>
<dbReference type="PANTHER" id="PTHR11748">
    <property type="entry name" value="D-LACTATE DEHYDROGENASE"/>
    <property type="match status" value="1"/>
</dbReference>
<dbReference type="InParanoid" id="A0A2J6TRT1"/>
<dbReference type="InterPro" id="IPR016164">
    <property type="entry name" value="FAD-linked_Oxase-like_C"/>
</dbReference>
<dbReference type="GO" id="GO:0005739">
    <property type="term" value="C:mitochondrion"/>
    <property type="evidence" value="ECO:0007669"/>
    <property type="project" value="TreeGrafter"/>
</dbReference>
<organism evidence="7 8">
    <name type="scientific">Hyaloscypha bicolor E</name>
    <dbReference type="NCBI Taxonomy" id="1095630"/>
    <lineage>
        <taxon>Eukaryota</taxon>
        <taxon>Fungi</taxon>
        <taxon>Dikarya</taxon>
        <taxon>Ascomycota</taxon>
        <taxon>Pezizomycotina</taxon>
        <taxon>Leotiomycetes</taxon>
        <taxon>Helotiales</taxon>
        <taxon>Hyaloscyphaceae</taxon>
        <taxon>Hyaloscypha</taxon>
        <taxon>Hyaloscypha bicolor</taxon>
    </lineage>
</organism>
<dbReference type="SUPFAM" id="SSF56176">
    <property type="entry name" value="FAD-binding/transporter-associated domain-like"/>
    <property type="match status" value="1"/>
</dbReference>
<accession>A0A2J6TRT1</accession>
<dbReference type="OrthoDB" id="5332616at2759"/>
<evidence type="ECO:0000313" key="7">
    <source>
        <dbReference type="EMBL" id="PMD65719.1"/>
    </source>
</evidence>
<dbReference type="InterPro" id="IPR016170">
    <property type="entry name" value="Cytok_DH_C_sf"/>
</dbReference>
<feature type="region of interest" description="Disordered" evidence="5">
    <location>
        <begin position="580"/>
        <end position="602"/>
    </location>
</feature>
<dbReference type="SUPFAM" id="SSF55103">
    <property type="entry name" value="FAD-linked oxidases, C-terminal domain"/>
    <property type="match status" value="1"/>
</dbReference>
<evidence type="ECO:0000259" key="6">
    <source>
        <dbReference type="PROSITE" id="PS51387"/>
    </source>
</evidence>
<protein>
    <submittedName>
        <fullName evidence="7">Vanillyl alcohol oxidase</fullName>
    </submittedName>
</protein>
<evidence type="ECO:0000256" key="2">
    <source>
        <dbReference type="ARBA" id="ARBA00022630"/>
    </source>
</evidence>
<evidence type="ECO:0000256" key="3">
    <source>
        <dbReference type="ARBA" id="ARBA00022827"/>
    </source>
</evidence>
<dbReference type="InterPro" id="IPR036318">
    <property type="entry name" value="FAD-bd_PCMH-like_sf"/>
</dbReference>
<feature type="compositionally biased region" description="Polar residues" evidence="5">
    <location>
        <begin position="592"/>
        <end position="602"/>
    </location>
</feature>
<dbReference type="Gene3D" id="3.40.462.10">
    <property type="entry name" value="FAD-linked oxidases, C-terminal domain"/>
    <property type="match status" value="1"/>
</dbReference>
<gene>
    <name evidence="7" type="ORF">K444DRAFT_553780</name>
</gene>
<keyword evidence="3" id="KW-0274">FAD</keyword>
<dbReference type="InterPro" id="IPR006094">
    <property type="entry name" value="Oxid_FAD_bind_N"/>
</dbReference>
<keyword evidence="8" id="KW-1185">Reference proteome</keyword>
<dbReference type="Proteomes" id="UP000235371">
    <property type="component" value="Unassembled WGS sequence"/>
</dbReference>
<evidence type="ECO:0000256" key="4">
    <source>
        <dbReference type="ARBA" id="ARBA00023002"/>
    </source>
</evidence>
<reference evidence="7 8" key="1">
    <citation type="submission" date="2016-04" db="EMBL/GenBank/DDBJ databases">
        <title>A degradative enzymes factory behind the ericoid mycorrhizal symbiosis.</title>
        <authorList>
            <consortium name="DOE Joint Genome Institute"/>
            <person name="Martino E."/>
            <person name="Morin E."/>
            <person name="Grelet G."/>
            <person name="Kuo A."/>
            <person name="Kohler A."/>
            <person name="Daghino S."/>
            <person name="Barry K."/>
            <person name="Choi C."/>
            <person name="Cichocki N."/>
            <person name="Clum A."/>
            <person name="Copeland A."/>
            <person name="Hainaut M."/>
            <person name="Haridas S."/>
            <person name="Labutti K."/>
            <person name="Lindquist E."/>
            <person name="Lipzen A."/>
            <person name="Khouja H.-R."/>
            <person name="Murat C."/>
            <person name="Ohm R."/>
            <person name="Olson A."/>
            <person name="Spatafora J."/>
            <person name="Veneault-Fourrey C."/>
            <person name="Henrissat B."/>
            <person name="Grigoriev I."/>
            <person name="Martin F."/>
            <person name="Perotto S."/>
        </authorList>
    </citation>
    <scope>NUCLEOTIDE SEQUENCE [LARGE SCALE GENOMIC DNA]</scope>
    <source>
        <strain evidence="7 8">E</strain>
    </source>
</reference>
<keyword evidence="4" id="KW-0560">Oxidoreductase</keyword>